<dbReference type="InterPro" id="IPR001753">
    <property type="entry name" value="Enoyl-CoA_hydra/iso"/>
</dbReference>
<dbReference type="GO" id="GO:0004300">
    <property type="term" value="F:enoyl-CoA hydratase activity"/>
    <property type="evidence" value="ECO:0007669"/>
    <property type="project" value="UniProtKB-EC"/>
</dbReference>
<dbReference type="Proteomes" id="UP001595533">
    <property type="component" value="Unassembled WGS sequence"/>
</dbReference>
<proteinExistence type="inferred from homology"/>
<dbReference type="PANTHER" id="PTHR42964">
    <property type="entry name" value="ENOYL-COA HYDRATASE"/>
    <property type="match status" value="1"/>
</dbReference>
<dbReference type="PANTHER" id="PTHR42964:SF1">
    <property type="entry name" value="POLYKETIDE BIOSYNTHESIS ENOYL-COA HYDRATASE PKSH-RELATED"/>
    <property type="match status" value="1"/>
</dbReference>
<name>A0ABV7JE73_9GAMM</name>
<comment type="similarity">
    <text evidence="1">Belongs to the enoyl-CoA hydratase/isomerase family.</text>
</comment>
<comment type="caution">
    <text evidence="2">The sequence shown here is derived from an EMBL/GenBank/DDBJ whole genome shotgun (WGS) entry which is preliminary data.</text>
</comment>
<evidence type="ECO:0000313" key="3">
    <source>
        <dbReference type="Proteomes" id="UP001595533"/>
    </source>
</evidence>
<protein>
    <submittedName>
        <fullName evidence="2">Enoyl-CoA hydratase/isomerase</fullName>
        <ecNumber evidence="2">4.2.1.17</ecNumber>
    </submittedName>
</protein>
<dbReference type="InterPro" id="IPR051683">
    <property type="entry name" value="Enoyl-CoA_Hydratase/Isomerase"/>
</dbReference>
<evidence type="ECO:0000256" key="1">
    <source>
        <dbReference type="ARBA" id="ARBA00005254"/>
    </source>
</evidence>
<dbReference type="RefSeq" id="WP_077412981.1">
    <property type="nucleotide sequence ID" value="NZ_JBHRTS010000006.1"/>
</dbReference>
<dbReference type="EC" id="4.2.1.17" evidence="2"/>
<dbReference type="NCBIfam" id="NF005498">
    <property type="entry name" value="PRK07112.1"/>
    <property type="match status" value="1"/>
</dbReference>
<dbReference type="InterPro" id="IPR029045">
    <property type="entry name" value="ClpP/crotonase-like_dom_sf"/>
</dbReference>
<accession>A0ABV7JE73</accession>
<sequence length="264" mass="29451">MVRLAHEQSGGYETLRIRKEQDILYVQMYRPEAKNAINDKLIAEMDELLEAAKQYAKVVVLQGLPEVFCFGADFNQIAQKMKANAFQAPNNPEPLYNIWLNLATGPYISIAQVKGKTNAGGVGFVAACDVVLCERGADFGLSELLFGLIPACVLPFLIRRVGESKANYMTLMTQSITAEQAVQWGLADALDDNVDNLLRKHLLRLRRLDKSAIMKHKTYMNSLSGGLISDKAMALKTNQDIFSDVKNINKISTYVDTGQFPWEQ</sequence>
<evidence type="ECO:0000313" key="2">
    <source>
        <dbReference type="EMBL" id="MFC3195088.1"/>
    </source>
</evidence>
<reference evidence="3" key="1">
    <citation type="journal article" date="2019" name="Int. J. Syst. Evol. Microbiol.">
        <title>The Global Catalogue of Microorganisms (GCM) 10K type strain sequencing project: providing services to taxonomists for standard genome sequencing and annotation.</title>
        <authorList>
            <consortium name="The Broad Institute Genomics Platform"/>
            <consortium name="The Broad Institute Genome Sequencing Center for Infectious Disease"/>
            <person name="Wu L."/>
            <person name="Ma J."/>
        </authorList>
    </citation>
    <scope>NUCLEOTIDE SEQUENCE [LARGE SCALE GENOMIC DNA]</scope>
    <source>
        <strain evidence="3">KCTC 42953</strain>
    </source>
</reference>
<organism evidence="2 3">
    <name type="scientific">Marinicella sediminis</name>
    <dbReference type="NCBI Taxonomy" id="1792834"/>
    <lineage>
        <taxon>Bacteria</taxon>
        <taxon>Pseudomonadati</taxon>
        <taxon>Pseudomonadota</taxon>
        <taxon>Gammaproteobacteria</taxon>
        <taxon>Lysobacterales</taxon>
        <taxon>Marinicellaceae</taxon>
        <taxon>Marinicella</taxon>
    </lineage>
</organism>
<keyword evidence="2" id="KW-0456">Lyase</keyword>
<dbReference type="EMBL" id="JBHRTS010000006">
    <property type="protein sequence ID" value="MFC3195088.1"/>
    <property type="molecule type" value="Genomic_DNA"/>
</dbReference>
<dbReference type="Pfam" id="PF00378">
    <property type="entry name" value="ECH_1"/>
    <property type="match status" value="1"/>
</dbReference>
<dbReference type="CDD" id="cd06558">
    <property type="entry name" value="crotonase-like"/>
    <property type="match status" value="1"/>
</dbReference>
<gene>
    <name evidence="2" type="ORF">ACFODZ_12620</name>
</gene>
<dbReference type="Gene3D" id="3.90.226.10">
    <property type="entry name" value="2-enoyl-CoA Hydratase, Chain A, domain 1"/>
    <property type="match status" value="1"/>
</dbReference>
<keyword evidence="3" id="KW-1185">Reference proteome</keyword>
<dbReference type="SUPFAM" id="SSF52096">
    <property type="entry name" value="ClpP/crotonase"/>
    <property type="match status" value="1"/>
</dbReference>